<organism evidence="5 6">
    <name type="scientific">Kordiimonas lacus</name>
    <dbReference type="NCBI Taxonomy" id="637679"/>
    <lineage>
        <taxon>Bacteria</taxon>
        <taxon>Pseudomonadati</taxon>
        <taxon>Pseudomonadota</taxon>
        <taxon>Alphaproteobacteria</taxon>
        <taxon>Kordiimonadales</taxon>
        <taxon>Kordiimonadaceae</taxon>
        <taxon>Kordiimonas</taxon>
    </lineage>
</organism>
<dbReference type="Pfam" id="PF13377">
    <property type="entry name" value="Peripla_BP_3"/>
    <property type="match status" value="1"/>
</dbReference>
<evidence type="ECO:0000259" key="4">
    <source>
        <dbReference type="PROSITE" id="PS50932"/>
    </source>
</evidence>
<dbReference type="OrthoDB" id="8433438at2"/>
<dbReference type="AlphaFoldDB" id="A0A1G6U6K6"/>
<gene>
    <name evidence="5" type="ORF">SAMN04488071_0486</name>
</gene>
<dbReference type="SMART" id="SM00354">
    <property type="entry name" value="HTH_LACI"/>
    <property type="match status" value="1"/>
</dbReference>
<dbReference type="InterPro" id="IPR010982">
    <property type="entry name" value="Lambda_DNA-bd_dom_sf"/>
</dbReference>
<dbReference type="PROSITE" id="PS00356">
    <property type="entry name" value="HTH_LACI_1"/>
    <property type="match status" value="1"/>
</dbReference>
<protein>
    <submittedName>
        <fullName evidence="5">Transcriptional regulator, LacI family</fullName>
    </submittedName>
</protein>
<evidence type="ECO:0000256" key="3">
    <source>
        <dbReference type="ARBA" id="ARBA00023163"/>
    </source>
</evidence>
<dbReference type="GO" id="GO:0003700">
    <property type="term" value="F:DNA-binding transcription factor activity"/>
    <property type="evidence" value="ECO:0007669"/>
    <property type="project" value="TreeGrafter"/>
</dbReference>
<dbReference type="PROSITE" id="PS50932">
    <property type="entry name" value="HTH_LACI_2"/>
    <property type="match status" value="1"/>
</dbReference>
<feature type="domain" description="HTH lacI-type" evidence="4">
    <location>
        <begin position="7"/>
        <end position="61"/>
    </location>
</feature>
<accession>A0A1G6U6K6</accession>
<dbReference type="InterPro" id="IPR028082">
    <property type="entry name" value="Peripla_BP_I"/>
</dbReference>
<name>A0A1G6U6K6_9PROT</name>
<dbReference type="SUPFAM" id="SSF47413">
    <property type="entry name" value="lambda repressor-like DNA-binding domains"/>
    <property type="match status" value="1"/>
</dbReference>
<keyword evidence="2" id="KW-0238">DNA-binding</keyword>
<evidence type="ECO:0000313" key="5">
    <source>
        <dbReference type="EMBL" id="SDD36844.1"/>
    </source>
</evidence>
<dbReference type="STRING" id="637679.GCA_001550055_00404"/>
<dbReference type="Proteomes" id="UP000183685">
    <property type="component" value="Unassembled WGS sequence"/>
</dbReference>
<evidence type="ECO:0000313" key="6">
    <source>
        <dbReference type="Proteomes" id="UP000183685"/>
    </source>
</evidence>
<dbReference type="Pfam" id="PF00356">
    <property type="entry name" value="LacI"/>
    <property type="match status" value="1"/>
</dbReference>
<dbReference type="GO" id="GO:0000976">
    <property type="term" value="F:transcription cis-regulatory region binding"/>
    <property type="evidence" value="ECO:0007669"/>
    <property type="project" value="TreeGrafter"/>
</dbReference>
<dbReference type="InterPro" id="IPR000843">
    <property type="entry name" value="HTH_LacI"/>
</dbReference>
<keyword evidence="3" id="KW-0804">Transcription</keyword>
<dbReference type="PANTHER" id="PTHR30146:SF120">
    <property type="entry name" value="ALANINE RACEMASE"/>
    <property type="match status" value="1"/>
</dbReference>
<dbReference type="SUPFAM" id="SSF53822">
    <property type="entry name" value="Periplasmic binding protein-like I"/>
    <property type="match status" value="1"/>
</dbReference>
<dbReference type="Gene3D" id="3.40.50.2300">
    <property type="match status" value="2"/>
</dbReference>
<dbReference type="InterPro" id="IPR046335">
    <property type="entry name" value="LacI/GalR-like_sensor"/>
</dbReference>
<keyword evidence="1" id="KW-0805">Transcription regulation</keyword>
<dbReference type="RefSeq" id="WP_068308348.1">
    <property type="nucleotide sequence ID" value="NZ_FNAK01000001.1"/>
</dbReference>
<dbReference type="EMBL" id="FNAK01000001">
    <property type="protein sequence ID" value="SDD36844.1"/>
    <property type="molecule type" value="Genomic_DNA"/>
</dbReference>
<sequence length="340" mass="37259">MEKSKNLTMADIAKLAGVSEATVSRALKDSPLINKETRARVQRIARENNYEINAAARNFRTKKTHTLAVVLLVDRRWGHEVSDAFLMVLLGSIADEAGQQGYDLLLSTNQSDVADLNAYFLESKRADGLIIIGQGRNDPRLDRLAEAKAPFIVWGAEMADHNYYTVGSDNRRGGYDATSLLARNGRRRIAFMGDVRHPEMEHRWEGYQKALADAGLAYDDGLVIPTDFSQSDGYKKADLLAQGGKPTCDAVFCVSDNIALGLLKRFAELGIRVPDDVAVVGFDDNPPALFSTPGLTSIKQDVQEGGRLLVQNLIKVLNGQTIDHVAMPTELVIRDSCGQG</sequence>
<keyword evidence="6" id="KW-1185">Reference proteome</keyword>
<dbReference type="PANTHER" id="PTHR30146">
    <property type="entry name" value="LACI-RELATED TRANSCRIPTIONAL REPRESSOR"/>
    <property type="match status" value="1"/>
</dbReference>
<dbReference type="Gene3D" id="1.10.260.40">
    <property type="entry name" value="lambda repressor-like DNA-binding domains"/>
    <property type="match status" value="1"/>
</dbReference>
<proteinExistence type="predicted"/>
<dbReference type="CDD" id="cd01392">
    <property type="entry name" value="HTH_LacI"/>
    <property type="match status" value="1"/>
</dbReference>
<evidence type="ECO:0000256" key="2">
    <source>
        <dbReference type="ARBA" id="ARBA00023125"/>
    </source>
</evidence>
<reference evidence="5 6" key="1">
    <citation type="submission" date="2016-10" db="EMBL/GenBank/DDBJ databases">
        <authorList>
            <person name="de Groot N.N."/>
        </authorList>
    </citation>
    <scope>NUCLEOTIDE SEQUENCE [LARGE SCALE GENOMIC DNA]</scope>
    <source>
        <strain evidence="5 6">CGMCC 1.9109</strain>
    </source>
</reference>
<evidence type="ECO:0000256" key="1">
    <source>
        <dbReference type="ARBA" id="ARBA00023015"/>
    </source>
</evidence>